<keyword evidence="7" id="KW-1185">Reference proteome</keyword>
<feature type="domain" description="Aldehyde dehydrogenase" evidence="5">
    <location>
        <begin position="225"/>
        <end position="469"/>
    </location>
</feature>
<feature type="domain" description="Aldehyde dehydrogenase" evidence="5">
    <location>
        <begin position="30"/>
        <end position="224"/>
    </location>
</feature>
<dbReference type="Gene3D" id="3.40.605.10">
    <property type="entry name" value="Aldehyde Dehydrogenase, Chain A, domain 1"/>
    <property type="match status" value="2"/>
</dbReference>
<proteinExistence type="inferred from homology"/>
<dbReference type="InterPro" id="IPR016161">
    <property type="entry name" value="Ald_DH/histidinol_DH"/>
</dbReference>
<dbReference type="EMBL" id="BDGU01000236">
    <property type="protein sequence ID" value="GAW05147.1"/>
    <property type="molecule type" value="Genomic_DNA"/>
</dbReference>
<comment type="similarity">
    <text evidence="1 4">Belongs to the aldehyde dehydrogenase family.</text>
</comment>
<dbReference type="InterPro" id="IPR015590">
    <property type="entry name" value="Aldehyde_DH_dom"/>
</dbReference>
<evidence type="ECO:0000259" key="5">
    <source>
        <dbReference type="Pfam" id="PF00171"/>
    </source>
</evidence>
<dbReference type="AlphaFoldDB" id="A0A1Q3ED59"/>
<name>A0A1Q3ED59_LENED</name>
<dbReference type="InterPro" id="IPR029510">
    <property type="entry name" value="Ald_DH_CS_GLU"/>
</dbReference>
<dbReference type="InterPro" id="IPR016162">
    <property type="entry name" value="Ald_DH_N"/>
</dbReference>
<reference evidence="6 7" key="2">
    <citation type="submission" date="2017-02" db="EMBL/GenBank/DDBJ databases">
        <title>A genome survey and senescence transcriptome analysis in Lentinula edodes.</title>
        <authorList>
            <person name="Sakamoto Y."/>
            <person name="Nakade K."/>
            <person name="Sato S."/>
            <person name="Yoshida Y."/>
            <person name="Miyazaki K."/>
            <person name="Natsume S."/>
            <person name="Konno N."/>
        </authorList>
    </citation>
    <scope>NUCLEOTIDE SEQUENCE [LARGE SCALE GENOMIC DNA]</scope>
    <source>
        <strain evidence="6 7">NBRC 111202</strain>
    </source>
</reference>
<dbReference type="PROSITE" id="PS00687">
    <property type="entry name" value="ALDEHYDE_DEHYDR_GLU"/>
    <property type="match status" value="1"/>
</dbReference>
<sequence>MPAIFSHRFDTPLYSGNVYVQTGLFINGAFVDASSRTTIDIFNPSTGKVITQVSEGTAKDIDLAVAAARNAFNTTWGLKVPGSARGQLLYKLATLMEESLEELAAIEALDNGTAFGVVKGWVVPFSIGLIKYYAGWADKISGQVIETDEGRLTYTRHEPIGVVGQIIPWNAPLLMFAMKIAPALAAGNTVVIKPSELTPLSALRVCSLVQEAGFPPGVLNVVVGTLTGRKIMEAASKSNLKNITLELGGKSPNIIFNDADVDQAVSWACHGIFFAQGQICFAGSRIYVQSGIYDEFLAKFTIRSKAHKIGDPFGVDSYQGPQISSTQTERVMGYIKSGVDQGAKVHLGGQRHGDQDGNFITPTIFTDTRPDMKIVQEEIFGPVSVVIKFEDQEDVIQQANDTIYGLAAAVFTQDISQAFEVGHALKAGTVWVNCYNEVHAAVPFGGFKQSGIGREYGSYALEHYVNVKAMHINIKHKMG</sequence>
<dbReference type="Pfam" id="PF00171">
    <property type="entry name" value="Aldedh"/>
    <property type="match status" value="2"/>
</dbReference>
<accession>A0A1Q3ED59</accession>
<evidence type="ECO:0000256" key="4">
    <source>
        <dbReference type="RuleBase" id="RU003345"/>
    </source>
</evidence>
<dbReference type="GO" id="GO:0004030">
    <property type="term" value="F:aldehyde dehydrogenase [NAD(P)+] activity"/>
    <property type="evidence" value="ECO:0007669"/>
    <property type="project" value="UniProtKB-ARBA"/>
</dbReference>
<dbReference type="Gene3D" id="3.40.309.10">
    <property type="entry name" value="Aldehyde Dehydrogenase, Chain A, domain 2"/>
    <property type="match status" value="1"/>
</dbReference>
<comment type="caution">
    <text evidence="6">The sequence shown here is derived from an EMBL/GenBank/DDBJ whole genome shotgun (WGS) entry which is preliminary data.</text>
</comment>
<dbReference type="STRING" id="5353.A0A1Q3ED59"/>
<dbReference type="SUPFAM" id="SSF53720">
    <property type="entry name" value="ALDH-like"/>
    <property type="match status" value="1"/>
</dbReference>
<dbReference type="FunFam" id="3.40.605.10:FF:000026">
    <property type="entry name" value="Aldehyde dehydrogenase, putative"/>
    <property type="match status" value="1"/>
</dbReference>
<protein>
    <submittedName>
        <fullName evidence="6">Aldehyde dehydrogenase</fullName>
    </submittedName>
</protein>
<evidence type="ECO:0000256" key="1">
    <source>
        <dbReference type="ARBA" id="ARBA00009986"/>
    </source>
</evidence>
<evidence type="ECO:0000256" key="2">
    <source>
        <dbReference type="ARBA" id="ARBA00023002"/>
    </source>
</evidence>
<reference evidence="6 7" key="1">
    <citation type="submission" date="2016-08" db="EMBL/GenBank/DDBJ databases">
        <authorList>
            <consortium name="Lentinula edodes genome sequencing consortium"/>
            <person name="Sakamoto Y."/>
            <person name="Nakade K."/>
            <person name="Sato S."/>
            <person name="Yoshida Y."/>
            <person name="Miyazaki K."/>
            <person name="Natsume S."/>
            <person name="Konno N."/>
        </authorList>
    </citation>
    <scope>NUCLEOTIDE SEQUENCE [LARGE SCALE GENOMIC DNA]</scope>
    <source>
        <strain evidence="6 7">NBRC 111202</strain>
    </source>
</reference>
<gene>
    <name evidence="6" type="ORF">LENED_006985</name>
</gene>
<dbReference type="FunFam" id="3.40.309.10:FF:000001">
    <property type="entry name" value="Mitochondrial aldehyde dehydrogenase 2"/>
    <property type="match status" value="1"/>
</dbReference>
<evidence type="ECO:0000313" key="6">
    <source>
        <dbReference type="EMBL" id="GAW05147.1"/>
    </source>
</evidence>
<dbReference type="Proteomes" id="UP000188533">
    <property type="component" value="Unassembled WGS sequence"/>
</dbReference>
<feature type="active site" evidence="3">
    <location>
        <position position="246"/>
    </location>
</feature>
<organism evidence="6 7">
    <name type="scientific">Lentinula edodes</name>
    <name type="common">Shiitake mushroom</name>
    <name type="synonym">Lentinus edodes</name>
    <dbReference type="NCBI Taxonomy" id="5353"/>
    <lineage>
        <taxon>Eukaryota</taxon>
        <taxon>Fungi</taxon>
        <taxon>Dikarya</taxon>
        <taxon>Basidiomycota</taxon>
        <taxon>Agaricomycotina</taxon>
        <taxon>Agaricomycetes</taxon>
        <taxon>Agaricomycetidae</taxon>
        <taxon>Agaricales</taxon>
        <taxon>Marasmiineae</taxon>
        <taxon>Omphalotaceae</taxon>
        <taxon>Lentinula</taxon>
    </lineage>
</organism>
<keyword evidence="2 4" id="KW-0560">Oxidoreductase</keyword>
<dbReference type="PANTHER" id="PTHR11699">
    <property type="entry name" value="ALDEHYDE DEHYDROGENASE-RELATED"/>
    <property type="match status" value="1"/>
</dbReference>
<evidence type="ECO:0000313" key="7">
    <source>
        <dbReference type="Proteomes" id="UP000188533"/>
    </source>
</evidence>
<dbReference type="FunFam" id="3.40.605.10:FF:000050">
    <property type="entry name" value="Aldehyde dehydrogenase, mitochondrial"/>
    <property type="match status" value="1"/>
</dbReference>
<dbReference type="InterPro" id="IPR016163">
    <property type="entry name" value="Ald_DH_C"/>
</dbReference>
<dbReference type="GO" id="GO:0019413">
    <property type="term" value="P:acetate biosynthetic process"/>
    <property type="evidence" value="ECO:0007669"/>
    <property type="project" value="UniProtKB-ARBA"/>
</dbReference>
<evidence type="ECO:0000256" key="3">
    <source>
        <dbReference type="PROSITE-ProRule" id="PRU10007"/>
    </source>
</evidence>